<evidence type="ECO:0000313" key="10">
    <source>
        <dbReference type="EMBL" id="SEK98914.1"/>
    </source>
</evidence>
<evidence type="ECO:0000313" key="11">
    <source>
        <dbReference type="Proteomes" id="UP000199283"/>
    </source>
</evidence>
<proteinExistence type="inferred from homology"/>
<dbReference type="PROSITE" id="PS00445">
    <property type="entry name" value="FGGY_KINASES_2"/>
    <property type="match status" value="1"/>
</dbReference>
<dbReference type="GO" id="GO:0005737">
    <property type="term" value="C:cytoplasm"/>
    <property type="evidence" value="ECO:0007669"/>
    <property type="project" value="TreeGrafter"/>
</dbReference>
<dbReference type="InterPro" id="IPR018483">
    <property type="entry name" value="Carb_kinase_FGGY_CS"/>
</dbReference>
<dbReference type="InterPro" id="IPR018484">
    <property type="entry name" value="FGGY_N"/>
</dbReference>
<protein>
    <submittedName>
        <fullName evidence="10">Ribulose kinase</fullName>
    </submittedName>
</protein>
<dbReference type="PANTHER" id="PTHR43435:SF4">
    <property type="entry name" value="FGGY CARBOHYDRATE KINASE DOMAIN-CONTAINING PROTEIN"/>
    <property type="match status" value="1"/>
</dbReference>
<evidence type="ECO:0000256" key="4">
    <source>
        <dbReference type="ARBA" id="ARBA00022840"/>
    </source>
</evidence>
<keyword evidence="4" id="KW-0067">ATP-binding</keyword>
<dbReference type="GO" id="GO:0019150">
    <property type="term" value="F:D-ribulokinase activity"/>
    <property type="evidence" value="ECO:0007669"/>
    <property type="project" value="TreeGrafter"/>
</dbReference>
<dbReference type="SUPFAM" id="SSF53067">
    <property type="entry name" value="Actin-like ATPase domain"/>
    <property type="match status" value="2"/>
</dbReference>
<dbReference type="PIRSF" id="PIRSF000538">
    <property type="entry name" value="GlpK"/>
    <property type="match status" value="1"/>
</dbReference>
<dbReference type="InterPro" id="IPR000577">
    <property type="entry name" value="Carb_kinase_FGGY"/>
</dbReference>
<name>A0A1H7LIY9_9RHOB</name>
<keyword evidence="2" id="KW-0547">Nucleotide-binding</keyword>
<feature type="domain" description="Carbohydrate kinase FGGY C-terminal" evidence="9">
    <location>
        <begin position="263"/>
        <end position="446"/>
    </location>
</feature>
<dbReference type="InterPro" id="IPR005929">
    <property type="entry name" value="Ribulokinase"/>
</dbReference>
<evidence type="ECO:0000256" key="5">
    <source>
        <dbReference type="ARBA" id="ARBA00022935"/>
    </source>
</evidence>
<evidence type="ECO:0000256" key="3">
    <source>
        <dbReference type="ARBA" id="ARBA00022777"/>
    </source>
</evidence>
<dbReference type="Proteomes" id="UP000199283">
    <property type="component" value="Unassembled WGS sequence"/>
</dbReference>
<dbReference type="Pfam" id="PF02782">
    <property type="entry name" value="FGGY_C"/>
    <property type="match status" value="1"/>
</dbReference>
<dbReference type="AlphaFoldDB" id="A0A1H7LIY9"/>
<accession>A0A1H7LIY9</accession>
<dbReference type="CDD" id="cd07781">
    <property type="entry name" value="ASKHA_NBD_FGGY_L-RBK"/>
    <property type="match status" value="1"/>
</dbReference>
<evidence type="ECO:0000259" key="8">
    <source>
        <dbReference type="Pfam" id="PF00370"/>
    </source>
</evidence>
<dbReference type="GO" id="GO:0008741">
    <property type="term" value="F:ribulokinase activity"/>
    <property type="evidence" value="ECO:0007669"/>
    <property type="project" value="InterPro"/>
</dbReference>
<evidence type="ECO:0000259" key="9">
    <source>
        <dbReference type="Pfam" id="PF02782"/>
    </source>
</evidence>
<comment type="similarity">
    <text evidence="7">Belongs to the FGGY kinase family.</text>
</comment>
<dbReference type="Pfam" id="PF00370">
    <property type="entry name" value="FGGY_N"/>
    <property type="match status" value="1"/>
</dbReference>
<evidence type="ECO:0000256" key="6">
    <source>
        <dbReference type="ARBA" id="ARBA00023277"/>
    </source>
</evidence>
<dbReference type="Gene3D" id="3.30.420.40">
    <property type="match status" value="2"/>
</dbReference>
<reference evidence="10 11" key="1">
    <citation type="submission" date="2016-10" db="EMBL/GenBank/DDBJ databases">
        <authorList>
            <person name="de Groot N.N."/>
        </authorList>
    </citation>
    <scope>NUCLEOTIDE SEQUENCE [LARGE SCALE GENOMIC DNA]</scope>
    <source>
        <strain evidence="10 11">DSM 14858</strain>
    </source>
</reference>
<dbReference type="EMBL" id="FNZQ01000002">
    <property type="protein sequence ID" value="SEK98914.1"/>
    <property type="molecule type" value="Genomic_DNA"/>
</dbReference>
<dbReference type="RefSeq" id="WP_092761832.1">
    <property type="nucleotide sequence ID" value="NZ_FNZQ01000002.1"/>
</dbReference>
<keyword evidence="11" id="KW-1185">Reference proteome</keyword>
<keyword evidence="3 7" id="KW-0418">Kinase</keyword>
<dbReference type="GO" id="GO:0005524">
    <property type="term" value="F:ATP binding"/>
    <property type="evidence" value="ECO:0007669"/>
    <property type="project" value="UniProtKB-KW"/>
</dbReference>
<dbReference type="OrthoDB" id="9805576at2"/>
<dbReference type="PANTHER" id="PTHR43435">
    <property type="entry name" value="RIBULOKINASE"/>
    <property type="match status" value="1"/>
</dbReference>
<keyword evidence="6" id="KW-0119">Carbohydrate metabolism</keyword>
<evidence type="ECO:0000256" key="7">
    <source>
        <dbReference type="RuleBase" id="RU003733"/>
    </source>
</evidence>
<feature type="domain" description="Carbohydrate kinase FGGY N-terminal" evidence="8">
    <location>
        <begin position="4"/>
        <end position="252"/>
    </location>
</feature>
<dbReference type="GO" id="GO:0019569">
    <property type="term" value="P:L-arabinose catabolic process to D-xylulose 5-phosphate"/>
    <property type="evidence" value="ECO:0007669"/>
    <property type="project" value="InterPro"/>
</dbReference>
<keyword evidence="5" id="KW-0054">Arabinose catabolism</keyword>
<organism evidence="10 11">
    <name type="scientific">Jannaschia helgolandensis</name>
    <dbReference type="NCBI Taxonomy" id="188906"/>
    <lineage>
        <taxon>Bacteria</taxon>
        <taxon>Pseudomonadati</taxon>
        <taxon>Pseudomonadota</taxon>
        <taxon>Alphaproteobacteria</taxon>
        <taxon>Rhodobacterales</taxon>
        <taxon>Roseobacteraceae</taxon>
        <taxon>Jannaschia</taxon>
    </lineage>
</organism>
<evidence type="ECO:0000256" key="1">
    <source>
        <dbReference type="ARBA" id="ARBA00022679"/>
    </source>
</evidence>
<evidence type="ECO:0000256" key="2">
    <source>
        <dbReference type="ARBA" id="ARBA00022741"/>
    </source>
</evidence>
<dbReference type="InterPro" id="IPR043129">
    <property type="entry name" value="ATPase_NBD"/>
</dbReference>
<sequence>MTTYVLGIDGGTESLRARVFDLSGRSLGDHAAPYATDFPAPGHAEQDPEAWWAAAGIATRGAIVSSGVDPADIAALACDTTSCTVVALDVAGTPVRPCLLWMDVRGHRQAADVLATGDPALRINGGGAGPVSPEWMLPKALWIKQHQPDVWARAAKVGEYQDFLTLRMTGRWVASLNNMTMRWHYQTRHGGWPDALLAQIDLSDLRDRWPAEFAAPGEVIGPLTREAAVHLGLPQTCQVVQGGADAFIGMIGLGVTQPGDLALITGSSHLQLGVAMRETHAGGVWGTYADCVYPRRHIIEGGQTSTGSVIAWYKRNFAPDTAYEDLNAAAAALPPGAEGLLAVDHFQGNRTPHTDALARGAVTGLTLKHTSAHVYRALIEGICFGTRSIISAFGGAFEARRIVVAGGAVNAPFWLQTHADTLGLPLEVTEQPEAPCLGAAILAAVGAGAYPDIDAGCAAMVRTSRVIVPDMDAHAAYAPIFDRYQAAFGALKKLRE</sequence>
<keyword evidence="1 7" id="KW-0808">Transferase</keyword>
<dbReference type="STRING" id="188906.SAMN04488526_1742"/>
<dbReference type="InterPro" id="IPR018485">
    <property type="entry name" value="FGGY_C"/>
</dbReference>
<gene>
    <name evidence="10" type="ORF">SAMN04488526_1742</name>
</gene>